<dbReference type="InterPro" id="IPR002657">
    <property type="entry name" value="BilAc:Na_symport/Acr3"/>
</dbReference>
<evidence type="ECO:0000256" key="4">
    <source>
        <dbReference type="ARBA" id="ARBA00023136"/>
    </source>
</evidence>
<proteinExistence type="predicted"/>
<organism evidence="6 7">
    <name type="scientific">Desulfomonile tiedjei</name>
    <dbReference type="NCBI Taxonomy" id="2358"/>
    <lineage>
        <taxon>Bacteria</taxon>
        <taxon>Pseudomonadati</taxon>
        <taxon>Thermodesulfobacteriota</taxon>
        <taxon>Desulfomonilia</taxon>
        <taxon>Desulfomonilales</taxon>
        <taxon>Desulfomonilaceae</taxon>
        <taxon>Desulfomonile</taxon>
    </lineage>
</organism>
<evidence type="ECO:0000313" key="6">
    <source>
        <dbReference type="EMBL" id="MBI5249250.1"/>
    </source>
</evidence>
<comment type="caution">
    <text evidence="6">The sequence shown here is derived from an EMBL/GenBank/DDBJ whole genome shotgun (WGS) entry which is preliminary data.</text>
</comment>
<evidence type="ECO:0000256" key="3">
    <source>
        <dbReference type="ARBA" id="ARBA00022989"/>
    </source>
</evidence>
<protein>
    <submittedName>
        <fullName evidence="6">Bile acid:sodium symporter</fullName>
    </submittedName>
</protein>
<keyword evidence="3 5" id="KW-1133">Transmembrane helix</keyword>
<dbReference type="AlphaFoldDB" id="A0A9D6V242"/>
<feature type="transmembrane region" description="Helical" evidence="5">
    <location>
        <begin position="151"/>
        <end position="172"/>
    </location>
</feature>
<feature type="transmembrane region" description="Helical" evidence="5">
    <location>
        <begin position="192"/>
        <end position="211"/>
    </location>
</feature>
<comment type="subcellular location">
    <subcellularLocation>
        <location evidence="1">Membrane</location>
        <topology evidence="1">Multi-pass membrane protein</topology>
    </subcellularLocation>
</comment>
<evidence type="ECO:0000256" key="2">
    <source>
        <dbReference type="ARBA" id="ARBA00022692"/>
    </source>
</evidence>
<dbReference type="GO" id="GO:0016020">
    <property type="term" value="C:membrane"/>
    <property type="evidence" value="ECO:0007669"/>
    <property type="project" value="UniProtKB-SubCell"/>
</dbReference>
<evidence type="ECO:0000256" key="5">
    <source>
        <dbReference type="SAM" id="Phobius"/>
    </source>
</evidence>
<feature type="transmembrane region" description="Helical" evidence="5">
    <location>
        <begin position="120"/>
        <end position="139"/>
    </location>
</feature>
<dbReference type="Gene3D" id="1.20.1530.20">
    <property type="match status" value="1"/>
</dbReference>
<name>A0A9D6V242_9BACT</name>
<keyword evidence="4 5" id="KW-0472">Membrane</keyword>
<dbReference type="InterPro" id="IPR038770">
    <property type="entry name" value="Na+/solute_symporter_sf"/>
</dbReference>
<feature type="transmembrane region" description="Helical" evidence="5">
    <location>
        <begin position="276"/>
        <end position="296"/>
    </location>
</feature>
<gene>
    <name evidence="6" type="ORF">HY912_07130</name>
</gene>
<feature type="transmembrane region" description="Helical" evidence="5">
    <location>
        <begin position="217"/>
        <end position="237"/>
    </location>
</feature>
<feature type="transmembrane region" description="Helical" evidence="5">
    <location>
        <begin position="249"/>
        <end position="270"/>
    </location>
</feature>
<evidence type="ECO:0000256" key="1">
    <source>
        <dbReference type="ARBA" id="ARBA00004141"/>
    </source>
</evidence>
<sequence length="302" mass="32803">MRLNDLILFAVVFGSMGAAVMFPVAGEAFQPFLLYFMMLLLFLSFLRIDFRAFLDTSPSSLFRLAVMTAVKLLILPAALYYLSLAIIPEYAIPVLLLSGISTGVVAPFIATLVAADVAGVLRMVVATSLVVPFSLPSLVKVLAGAEIRIPLTTMVELLAVVVFVPITAVVILRRCLPSALQVLAERQFPVSLVLFAMINLGVFSKYSSFFFNHPGSILLSIALAYVLSAIYFITGVLMTPGLNLNERVAAGVSLALMNNVLVIVFSSRFFGPLSPTLAAMYMFPFFTMIVPVKLIASRMQQK</sequence>
<feature type="transmembrane region" description="Helical" evidence="5">
    <location>
        <begin position="7"/>
        <end position="26"/>
    </location>
</feature>
<feature type="transmembrane region" description="Helical" evidence="5">
    <location>
        <begin position="62"/>
        <end position="84"/>
    </location>
</feature>
<dbReference type="Proteomes" id="UP000807825">
    <property type="component" value="Unassembled WGS sequence"/>
</dbReference>
<dbReference type="Pfam" id="PF01758">
    <property type="entry name" value="SBF"/>
    <property type="match status" value="1"/>
</dbReference>
<feature type="transmembrane region" description="Helical" evidence="5">
    <location>
        <begin position="90"/>
        <end position="113"/>
    </location>
</feature>
<keyword evidence="2 5" id="KW-0812">Transmembrane</keyword>
<feature type="transmembrane region" description="Helical" evidence="5">
    <location>
        <begin position="32"/>
        <end position="50"/>
    </location>
</feature>
<accession>A0A9D6V242</accession>
<reference evidence="6" key="1">
    <citation type="submission" date="2020-07" db="EMBL/GenBank/DDBJ databases">
        <title>Huge and variable diversity of episymbiotic CPR bacteria and DPANN archaea in groundwater ecosystems.</title>
        <authorList>
            <person name="He C.Y."/>
            <person name="Keren R."/>
            <person name="Whittaker M."/>
            <person name="Farag I.F."/>
            <person name="Doudna J."/>
            <person name="Cate J.H.D."/>
            <person name="Banfield J.F."/>
        </authorList>
    </citation>
    <scope>NUCLEOTIDE SEQUENCE</scope>
    <source>
        <strain evidence="6">NC_groundwater_1664_Pr3_B-0.1um_52_9</strain>
    </source>
</reference>
<dbReference type="EMBL" id="JACRDE010000196">
    <property type="protein sequence ID" value="MBI5249250.1"/>
    <property type="molecule type" value="Genomic_DNA"/>
</dbReference>
<evidence type="ECO:0000313" key="7">
    <source>
        <dbReference type="Proteomes" id="UP000807825"/>
    </source>
</evidence>